<accession>A0A8J5H485</accession>
<dbReference type="EMBL" id="JACMSC010000006">
    <property type="protein sequence ID" value="KAG6519808.1"/>
    <property type="molecule type" value="Genomic_DNA"/>
</dbReference>
<name>A0A8J5H485_ZINOF</name>
<protein>
    <submittedName>
        <fullName evidence="1">Uncharacterized protein</fullName>
    </submittedName>
</protein>
<organism evidence="1 2">
    <name type="scientific">Zingiber officinale</name>
    <name type="common">Ginger</name>
    <name type="synonym">Amomum zingiber</name>
    <dbReference type="NCBI Taxonomy" id="94328"/>
    <lineage>
        <taxon>Eukaryota</taxon>
        <taxon>Viridiplantae</taxon>
        <taxon>Streptophyta</taxon>
        <taxon>Embryophyta</taxon>
        <taxon>Tracheophyta</taxon>
        <taxon>Spermatophyta</taxon>
        <taxon>Magnoliopsida</taxon>
        <taxon>Liliopsida</taxon>
        <taxon>Zingiberales</taxon>
        <taxon>Zingiberaceae</taxon>
        <taxon>Zingiber</taxon>
    </lineage>
</organism>
<sequence>MAKSESGNCFMVQVTAPRFAVPLWRRSKESSGAYDLGELDQALFMYLDGQDHSAQEQRRQSLIFLSI</sequence>
<evidence type="ECO:0000313" key="2">
    <source>
        <dbReference type="Proteomes" id="UP000734854"/>
    </source>
</evidence>
<dbReference type="Proteomes" id="UP000734854">
    <property type="component" value="Unassembled WGS sequence"/>
</dbReference>
<reference evidence="1 2" key="1">
    <citation type="submission" date="2020-08" db="EMBL/GenBank/DDBJ databases">
        <title>Plant Genome Project.</title>
        <authorList>
            <person name="Zhang R.-G."/>
        </authorList>
    </citation>
    <scope>NUCLEOTIDE SEQUENCE [LARGE SCALE GENOMIC DNA]</scope>
    <source>
        <tissue evidence="1">Rhizome</tissue>
    </source>
</reference>
<evidence type="ECO:0000313" key="1">
    <source>
        <dbReference type="EMBL" id="KAG6519808.1"/>
    </source>
</evidence>
<gene>
    <name evidence="1" type="ORF">ZIOFF_023317</name>
</gene>
<keyword evidence="2" id="KW-1185">Reference proteome</keyword>
<dbReference type="AlphaFoldDB" id="A0A8J5H485"/>
<proteinExistence type="predicted"/>
<comment type="caution">
    <text evidence="1">The sequence shown here is derived from an EMBL/GenBank/DDBJ whole genome shotgun (WGS) entry which is preliminary data.</text>
</comment>